<evidence type="ECO:0000313" key="2">
    <source>
        <dbReference type="EMBL" id="SFB44880.1"/>
    </source>
</evidence>
<dbReference type="PANTHER" id="PTHR37423">
    <property type="entry name" value="SOLUBLE LYTIC MUREIN TRANSGLYCOSYLASE-RELATED"/>
    <property type="match status" value="1"/>
</dbReference>
<dbReference type="InterPro" id="IPR008258">
    <property type="entry name" value="Transglycosylase_SLT_dom_1"/>
</dbReference>
<dbReference type="RefSeq" id="WP_090043179.1">
    <property type="nucleotide sequence ID" value="NZ_FOKI01000062.1"/>
</dbReference>
<feature type="domain" description="Transglycosylase SLT" evidence="1">
    <location>
        <begin position="96"/>
        <end position="192"/>
    </location>
</feature>
<dbReference type="PANTHER" id="PTHR37423:SF2">
    <property type="entry name" value="MEMBRANE-BOUND LYTIC MUREIN TRANSGLYCOSYLASE C"/>
    <property type="match status" value="1"/>
</dbReference>
<dbReference type="STRING" id="84698.SAMN04488528_10621"/>
<dbReference type="OrthoDB" id="9815002at2"/>
<accession>A0A1I1B8K6</accession>
<dbReference type="AlphaFoldDB" id="A0A1I1B8K6"/>
<proteinExistence type="predicted"/>
<dbReference type="InterPro" id="IPR023346">
    <property type="entry name" value="Lysozyme-like_dom_sf"/>
</dbReference>
<dbReference type="EMBL" id="FOKI01000062">
    <property type="protein sequence ID" value="SFB44880.1"/>
    <property type="molecule type" value="Genomic_DNA"/>
</dbReference>
<organism evidence="2 3">
    <name type="scientific">Clostridium frigidicarnis</name>
    <dbReference type="NCBI Taxonomy" id="84698"/>
    <lineage>
        <taxon>Bacteria</taxon>
        <taxon>Bacillati</taxon>
        <taxon>Bacillota</taxon>
        <taxon>Clostridia</taxon>
        <taxon>Eubacteriales</taxon>
        <taxon>Clostridiaceae</taxon>
        <taxon>Clostridium</taxon>
    </lineage>
</organism>
<dbReference type="SUPFAM" id="SSF53955">
    <property type="entry name" value="Lysozyme-like"/>
    <property type="match status" value="1"/>
</dbReference>
<gene>
    <name evidence="2" type="ORF">SAMN04488528_10621</name>
</gene>
<dbReference type="Proteomes" id="UP000198619">
    <property type="component" value="Unassembled WGS sequence"/>
</dbReference>
<dbReference type="Gene3D" id="1.10.530.10">
    <property type="match status" value="1"/>
</dbReference>
<dbReference type="CDD" id="cd00254">
    <property type="entry name" value="LT-like"/>
    <property type="match status" value="1"/>
</dbReference>
<sequence>MNVDNVQSLLVTQLMTQIMQKSMGDNIGFQMALESVMKGLADNTDSNIAKSISMNGQSGQNLESFLSDRADLINTSMETETSSVAPKTKDEKINSAIEQASKKYGVDAKLISSLIKQESDFNPNAKSSAGAMGLMQLMPCNVEDFGVKNPYDIFENIDAGTRELRGYLKRYNGNIELSLAAYNAGPGTLEKRGVTSVDDIWKLPSETRTHVKKVMGYYRG</sequence>
<evidence type="ECO:0000259" key="1">
    <source>
        <dbReference type="Pfam" id="PF01464"/>
    </source>
</evidence>
<evidence type="ECO:0000313" key="3">
    <source>
        <dbReference type="Proteomes" id="UP000198619"/>
    </source>
</evidence>
<name>A0A1I1B8K6_9CLOT</name>
<keyword evidence="3" id="KW-1185">Reference proteome</keyword>
<protein>
    <submittedName>
        <fullName evidence="2">Transglycosylase SLT domain-containing protein</fullName>
    </submittedName>
</protein>
<dbReference type="Pfam" id="PF01464">
    <property type="entry name" value="SLT"/>
    <property type="match status" value="1"/>
</dbReference>
<reference evidence="2 3" key="1">
    <citation type="submission" date="2016-10" db="EMBL/GenBank/DDBJ databases">
        <authorList>
            <person name="de Groot N.N."/>
        </authorList>
    </citation>
    <scope>NUCLEOTIDE SEQUENCE [LARGE SCALE GENOMIC DNA]</scope>
    <source>
        <strain evidence="2 3">DSM 12271</strain>
    </source>
</reference>